<dbReference type="EMBL" id="JARKIB010000007">
    <property type="protein sequence ID" value="KAJ7778357.1"/>
    <property type="molecule type" value="Genomic_DNA"/>
</dbReference>
<evidence type="ECO:0000256" key="1">
    <source>
        <dbReference type="SAM" id="MobiDB-lite"/>
    </source>
</evidence>
<comment type="caution">
    <text evidence="2">The sequence shown here is derived from an EMBL/GenBank/DDBJ whole genome shotgun (WGS) entry which is preliminary data.</text>
</comment>
<dbReference type="AlphaFoldDB" id="A0AAD7K4S7"/>
<feature type="compositionally biased region" description="Pro residues" evidence="1">
    <location>
        <begin position="60"/>
        <end position="70"/>
    </location>
</feature>
<feature type="region of interest" description="Disordered" evidence="1">
    <location>
        <begin position="60"/>
        <end position="93"/>
    </location>
</feature>
<accession>A0AAD7K4S7</accession>
<gene>
    <name evidence="2" type="ORF">B0H16DRAFT_1503211</name>
</gene>
<dbReference type="Proteomes" id="UP001215598">
    <property type="component" value="Unassembled WGS sequence"/>
</dbReference>
<protein>
    <submittedName>
        <fullName evidence="2">Uncharacterized protein</fullName>
    </submittedName>
</protein>
<evidence type="ECO:0000313" key="3">
    <source>
        <dbReference type="Proteomes" id="UP001215598"/>
    </source>
</evidence>
<proteinExistence type="predicted"/>
<name>A0AAD7K4S7_9AGAR</name>
<keyword evidence="3" id="KW-1185">Reference proteome</keyword>
<feature type="compositionally biased region" description="Low complexity" evidence="1">
    <location>
        <begin position="71"/>
        <end position="86"/>
    </location>
</feature>
<reference evidence="2" key="1">
    <citation type="submission" date="2023-03" db="EMBL/GenBank/DDBJ databases">
        <title>Massive genome expansion in bonnet fungi (Mycena s.s.) driven by repeated elements and novel gene families across ecological guilds.</title>
        <authorList>
            <consortium name="Lawrence Berkeley National Laboratory"/>
            <person name="Harder C.B."/>
            <person name="Miyauchi S."/>
            <person name="Viragh M."/>
            <person name="Kuo A."/>
            <person name="Thoen E."/>
            <person name="Andreopoulos B."/>
            <person name="Lu D."/>
            <person name="Skrede I."/>
            <person name="Drula E."/>
            <person name="Henrissat B."/>
            <person name="Morin E."/>
            <person name="Kohler A."/>
            <person name="Barry K."/>
            <person name="LaButti K."/>
            <person name="Morin E."/>
            <person name="Salamov A."/>
            <person name="Lipzen A."/>
            <person name="Mereny Z."/>
            <person name="Hegedus B."/>
            <person name="Baldrian P."/>
            <person name="Stursova M."/>
            <person name="Weitz H."/>
            <person name="Taylor A."/>
            <person name="Grigoriev I.V."/>
            <person name="Nagy L.G."/>
            <person name="Martin F."/>
            <person name="Kauserud H."/>
        </authorList>
    </citation>
    <scope>NUCLEOTIDE SEQUENCE</scope>
    <source>
        <strain evidence="2">CBHHK182m</strain>
    </source>
</reference>
<organism evidence="2 3">
    <name type="scientific">Mycena metata</name>
    <dbReference type="NCBI Taxonomy" id="1033252"/>
    <lineage>
        <taxon>Eukaryota</taxon>
        <taxon>Fungi</taxon>
        <taxon>Dikarya</taxon>
        <taxon>Basidiomycota</taxon>
        <taxon>Agaricomycotina</taxon>
        <taxon>Agaricomycetes</taxon>
        <taxon>Agaricomycetidae</taxon>
        <taxon>Agaricales</taxon>
        <taxon>Marasmiineae</taxon>
        <taxon>Mycenaceae</taxon>
        <taxon>Mycena</taxon>
    </lineage>
</organism>
<evidence type="ECO:0000313" key="2">
    <source>
        <dbReference type="EMBL" id="KAJ7778357.1"/>
    </source>
</evidence>
<sequence length="358" mass="39548">MNFARTSLRVLPRVTGFPARRQLHTTPVALAKKKKGKAVHDDFFDDEEQWGVVEDLIPSAPLPKAPPKPTPVVASTSTTPTTPAIPKKARLSPGERRHRFETLIQFVQPRIGRHPTKKTPLVRRTVFPQLINLTTTPEQLRAVTELMVPWKEGRLGTQGKARFGPDGQPKGAFPFSETTSELFARRCGELGIPEHALQVFGAFATYALPLTLPAARRLLHSLIAAGRPLADVVTATALYAPHALPPVHDDLPSCALLLSACLRELKAPGPTEEGGNTVLTEKQRKETQDLVDALVLALQQRLAVAAPMPESKDVRDKTVRRWLKGVTLDVREFLRGKGQERAWLEAWMVRSRFIASAN</sequence>